<feature type="region of interest" description="Disordered" evidence="1">
    <location>
        <begin position="1"/>
        <end position="46"/>
    </location>
</feature>
<dbReference type="SUPFAM" id="SSF57184">
    <property type="entry name" value="Growth factor receptor domain"/>
    <property type="match status" value="1"/>
</dbReference>
<keyword evidence="2" id="KW-0472">Membrane</keyword>
<feature type="transmembrane region" description="Helical" evidence="2">
    <location>
        <begin position="572"/>
        <end position="601"/>
    </location>
</feature>
<keyword evidence="2" id="KW-0812">Transmembrane</keyword>
<feature type="compositionally biased region" description="Basic and acidic residues" evidence="1">
    <location>
        <begin position="97"/>
        <end position="115"/>
    </location>
</feature>
<evidence type="ECO:0000256" key="2">
    <source>
        <dbReference type="SAM" id="Phobius"/>
    </source>
</evidence>
<feature type="transmembrane region" description="Helical" evidence="2">
    <location>
        <begin position="530"/>
        <end position="551"/>
    </location>
</feature>
<keyword evidence="4" id="KW-1185">Reference proteome</keyword>
<feature type="transmembrane region" description="Helical" evidence="2">
    <location>
        <begin position="412"/>
        <end position="430"/>
    </location>
</feature>
<evidence type="ECO:0000256" key="1">
    <source>
        <dbReference type="SAM" id="MobiDB-lite"/>
    </source>
</evidence>
<protein>
    <submittedName>
        <fullName evidence="3">Protein serine threonine</fullName>
    </submittedName>
</protein>
<feature type="region of interest" description="Disordered" evidence="1">
    <location>
        <begin position="88"/>
        <end position="128"/>
    </location>
</feature>
<feature type="transmembrane region" description="Helical" evidence="2">
    <location>
        <begin position="463"/>
        <end position="484"/>
    </location>
</feature>
<evidence type="ECO:0000313" key="3">
    <source>
        <dbReference type="EMBL" id="CDW79876.1"/>
    </source>
</evidence>
<accession>A0A078ADH7</accession>
<dbReference type="InParanoid" id="A0A078ADH7"/>
<evidence type="ECO:0000313" key="4">
    <source>
        <dbReference type="Proteomes" id="UP000039865"/>
    </source>
</evidence>
<feature type="compositionally biased region" description="Basic residues" evidence="1">
    <location>
        <begin position="116"/>
        <end position="128"/>
    </location>
</feature>
<feature type="region of interest" description="Disordered" evidence="1">
    <location>
        <begin position="262"/>
        <end position="301"/>
    </location>
</feature>
<name>A0A078ADH7_STYLE</name>
<feature type="transmembrane region" description="Helical" evidence="2">
    <location>
        <begin position="370"/>
        <end position="392"/>
    </location>
</feature>
<proteinExistence type="predicted"/>
<feature type="compositionally biased region" description="Polar residues" evidence="1">
    <location>
        <begin position="13"/>
        <end position="22"/>
    </location>
</feature>
<keyword evidence="2" id="KW-1133">Transmembrane helix</keyword>
<reference evidence="3 4" key="1">
    <citation type="submission" date="2014-06" db="EMBL/GenBank/DDBJ databases">
        <authorList>
            <person name="Swart Estienne"/>
        </authorList>
    </citation>
    <scope>NUCLEOTIDE SEQUENCE [LARGE SCALE GENOMIC DNA]</scope>
    <source>
        <strain evidence="3 4">130c</strain>
    </source>
</reference>
<dbReference type="EMBL" id="CCKQ01008419">
    <property type="protein sequence ID" value="CDW79876.1"/>
    <property type="molecule type" value="Genomic_DNA"/>
</dbReference>
<dbReference type="Proteomes" id="UP000039865">
    <property type="component" value="Unassembled WGS sequence"/>
</dbReference>
<dbReference type="InterPro" id="IPR009030">
    <property type="entry name" value="Growth_fac_rcpt_cys_sf"/>
</dbReference>
<gene>
    <name evidence="3" type="primary">Contig15306.g16303</name>
    <name evidence="3" type="ORF">STYLEM_8868</name>
</gene>
<feature type="compositionally biased region" description="Polar residues" evidence="1">
    <location>
        <begin position="276"/>
        <end position="286"/>
    </location>
</feature>
<feature type="compositionally biased region" description="Low complexity" evidence="1">
    <location>
        <begin position="34"/>
        <end position="45"/>
    </location>
</feature>
<organism evidence="3 4">
    <name type="scientific">Stylonychia lemnae</name>
    <name type="common">Ciliate</name>
    <dbReference type="NCBI Taxonomy" id="5949"/>
    <lineage>
        <taxon>Eukaryota</taxon>
        <taxon>Sar</taxon>
        <taxon>Alveolata</taxon>
        <taxon>Ciliophora</taxon>
        <taxon>Intramacronucleata</taxon>
        <taxon>Spirotrichea</taxon>
        <taxon>Stichotrichia</taxon>
        <taxon>Sporadotrichida</taxon>
        <taxon>Oxytrichidae</taxon>
        <taxon>Stylonychinae</taxon>
        <taxon>Stylonychia</taxon>
    </lineage>
</organism>
<dbReference type="OrthoDB" id="311164at2759"/>
<sequence length="903" mass="101983">MSVPQGGGFNFYQPKNQSFTYNHHSDQDSDFQDNNTNNSHTQNNNHHGKIFSLQYENGQIQNHDMNNSQTFNRNPQRFQEEIKILDHQEYDLNDETNQDRRTGLSKRTLDSPDKSLRKKKKNKQKYKAKKFDQKQIDNQILDHLPDINMNSIGSPNGINNDFIDEEDDNNQIHYSDAKLRQNDLSTIVADRMSNYDHNRAAVNYMNNSDLSYKVPGISTAKKSNKIAPLEGMQFNEYKNENLSSKFESSTIRTKAKEFDQYSVRNSLDGDQRSKSSHYSQPQNNGTREVEEEEYGTKKYQNGPHILEVVHGSATKHFNTNSPLDQSEAISNEKRHHNQQNSQTNIIQNQIENYNEFTQVFQTDKKRAKQLFLYITVAGSIVQSLNLAFNYTLYAAGNFSTVLIYDLFKGFLILRPTLIGIFTLYYTFIIIKKSLLSEEIEYRVRAIDAASNSIKKRPANQFKCFHIIFYIISLPVLLYTGYIRLIRTEKVLMWTQAHYFIEMMSQTIPLILVQIYNHYGDQFYTYQALDILFMFFSSLSIIDALIELFFSRHIIRDGKKKTLMGVILKKKKTIFYITTLTAALGLVVTAGLSIIVVFSFGVRQCGSNQFQSGPFCIDCNNTLPNCDECDDPFVCKNCVFGLYPEGQSGQCLPCSIPLGNTCKDCNSQNSCSQCEVGLFIENGRCQNCGNGCTDCSGTTCSSCIKGYTMINGSCKKCSDLIDYCDECSSASKCTVCQGNQLSVQSDGKCGCKAGLQAYYNTTTQQCSCYSGYFMRNQTCGDCDSTISGCQNCVGPNKLSTGLILDDGQKLQCNNCGYYNYLSTVNQTCLLCEKKFVGCGNCGLDGTACAKCLPTHLKQTVSGKSVCTPCYNVIKGCEKCVSESSCSLCLSDYNMIFGVCWKKLF</sequence>
<dbReference type="AlphaFoldDB" id="A0A078ADH7"/>